<dbReference type="AlphaFoldDB" id="A0A9W9YHH1"/>
<dbReference type="Proteomes" id="UP001163046">
    <property type="component" value="Unassembled WGS sequence"/>
</dbReference>
<feature type="non-terminal residue" evidence="1">
    <location>
        <position position="52"/>
    </location>
</feature>
<keyword evidence="2" id="KW-1185">Reference proteome</keyword>
<evidence type="ECO:0000313" key="1">
    <source>
        <dbReference type="EMBL" id="KAJ7348798.1"/>
    </source>
</evidence>
<protein>
    <submittedName>
        <fullName evidence="1">Uncharacterized protein</fullName>
    </submittedName>
</protein>
<reference evidence="1" key="1">
    <citation type="submission" date="2023-01" db="EMBL/GenBank/DDBJ databases">
        <title>Genome assembly of the deep-sea coral Lophelia pertusa.</title>
        <authorList>
            <person name="Herrera S."/>
            <person name="Cordes E."/>
        </authorList>
    </citation>
    <scope>NUCLEOTIDE SEQUENCE</scope>
    <source>
        <strain evidence="1">USNM1676648</strain>
        <tissue evidence="1">Polyp</tissue>
    </source>
</reference>
<proteinExistence type="predicted"/>
<name>A0A9W9YHH1_9CNID</name>
<accession>A0A9W9YHH1</accession>
<evidence type="ECO:0000313" key="2">
    <source>
        <dbReference type="Proteomes" id="UP001163046"/>
    </source>
</evidence>
<organism evidence="1 2">
    <name type="scientific">Desmophyllum pertusum</name>
    <dbReference type="NCBI Taxonomy" id="174260"/>
    <lineage>
        <taxon>Eukaryota</taxon>
        <taxon>Metazoa</taxon>
        <taxon>Cnidaria</taxon>
        <taxon>Anthozoa</taxon>
        <taxon>Hexacorallia</taxon>
        <taxon>Scleractinia</taxon>
        <taxon>Caryophylliina</taxon>
        <taxon>Caryophylliidae</taxon>
        <taxon>Desmophyllum</taxon>
    </lineage>
</organism>
<sequence>FAMDGKGPESCRDKRTAKCAFKTSEKDGDGGSIVEKVSCGCINFLFTNLSIR</sequence>
<gene>
    <name evidence="1" type="ORF">OS493_038979</name>
</gene>
<dbReference type="EMBL" id="MU827440">
    <property type="protein sequence ID" value="KAJ7348798.1"/>
    <property type="molecule type" value="Genomic_DNA"/>
</dbReference>
<comment type="caution">
    <text evidence="1">The sequence shown here is derived from an EMBL/GenBank/DDBJ whole genome shotgun (WGS) entry which is preliminary data.</text>
</comment>